<comment type="caution">
    <text evidence="6">The sequence shown here is derived from an EMBL/GenBank/DDBJ whole genome shotgun (WGS) entry which is preliminary data.</text>
</comment>
<evidence type="ECO:0000313" key="7">
    <source>
        <dbReference type="Proteomes" id="UP000027466"/>
    </source>
</evidence>
<evidence type="ECO:0000256" key="3">
    <source>
        <dbReference type="ARBA" id="ARBA00023125"/>
    </source>
</evidence>
<sequence length="317" mass="35211">MTQSVRATLINDRLDWNLLRTFLVIAREESVSRAAAHLHITQPAVSHALKRLEEQLGRKLVQRNGPRIEITRAGDEVRELAEEIYGSISRLAGQSSAAERDVSGQVRLITVSGVQFPAYDEFLAAFHRDYPGIDIEVQVMRSADVPSALIQHTATAALSLNRNVGKKIEYRLFMPQRYALFCGRHHPLFGREGLTTADLLDENFVSFTGDQIGASLSPLTYFRDQHGFTGRVVASSASVAEVRRLMYAGFGIGCLPEHVGQAEVALGRMMRLPPAEGVADLDVMLLWPAHHKPRAAEAVFLQRMKAFAEEALRERGQ</sequence>
<gene>
    <name evidence="6" type="ORF">BG61_07375</name>
</gene>
<dbReference type="SUPFAM" id="SSF46785">
    <property type="entry name" value="Winged helix' DNA-binding domain"/>
    <property type="match status" value="1"/>
</dbReference>
<organism evidence="6 7">
    <name type="scientific">Caballeronia glathei</name>
    <dbReference type="NCBI Taxonomy" id="60547"/>
    <lineage>
        <taxon>Bacteria</taxon>
        <taxon>Pseudomonadati</taxon>
        <taxon>Pseudomonadota</taxon>
        <taxon>Betaproteobacteria</taxon>
        <taxon>Burkholderiales</taxon>
        <taxon>Burkholderiaceae</taxon>
        <taxon>Caballeronia</taxon>
    </lineage>
</organism>
<dbReference type="EMBL" id="JFHC01000014">
    <property type="protein sequence ID" value="KDR42654.1"/>
    <property type="molecule type" value="Genomic_DNA"/>
</dbReference>
<evidence type="ECO:0000256" key="4">
    <source>
        <dbReference type="ARBA" id="ARBA00023163"/>
    </source>
</evidence>
<dbReference type="GO" id="GO:0003700">
    <property type="term" value="F:DNA-binding transcription factor activity"/>
    <property type="evidence" value="ECO:0007669"/>
    <property type="project" value="InterPro"/>
</dbReference>
<dbReference type="InterPro" id="IPR036388">
    <property type="entry name" value="WH-like_DNA-bd_sf"/>
</dbReference>
<dbReference type="CDD" id="cd05466">
    <property type="entry name" value="PBP2_LTTR_substrate"/>
    <property type="match status" value="1"/>
</dbReference>
<dbReference type="STRING" id="60547.GCA_000751215_01870"/>
<evidence type="ECO:0000256" key="1">
    <source>
        <dbReference type="ARBA" id="ARBA00009437"/>
    </source>
</evidence>
<dbReference type="SUPFAM" id="SSF53850">
    <property type="entry name" value="Periplasmic binding protein-like II"/>
    <property type="match status" value="1"/>
</dbReference>
<dbReference type="GO" id="GO:0000976">
    <property type="term" value="F:transcription cis-regulatory region binding"/>
    <property type="evidence" value="ECO:0007669"/>
    <property type="project" value="TreeGrafter"/>
</dbReference>
<dbReference type="PROSITE" id="PS50931">
    <property type="entry name" value="HTH_LYSR"/>
    <property type="match status" value="1"/>
</dbReference>
<name>A0A069PS37_9BURK</name>
<protein>
    <submittedName>
        <fullName evidence="6">LysR family transcriptional regulator</fullName>
    </submittedName>
</protein>
<reference evidence="6 7" key="1">
    <citation type="submission" date="2014-03" db="EMBL/GenBank/DDBJ databases">
        <title>Draft Genome Sequences of Four Burkholderia Strains.</title>
        <authorList>
            <person name="Liu X.Y."/>
            <person name="Li C.X."/>
            <person name="Xu J.H."/>
        </authorList>
    </citation>
    <scope>NUCLEOTIDE SEQUENCE [LARGE SCALE GENOMIC DNA]</scope>
    <source>
        <strain evidence="6 7">DSM 50014</strain>
    </source>
</reference>
<dbReference type="InterPro" id="IPR000847">
    <property type="entry name" value="LysR_HTH_N"/>
</dbReference>
<feature type="domain" description="HTH lysR-type" evidence="5">
    <location>
        <begin position="14"/>
        <end position="71"/>
    </location>
</feature>
<dbReference type="FunFam" id="1.10.10.10:FF:000001">
    <property type="entry name" value="LysR family transcriptional regulator"/>
    <property type="match status" value="1"/>
</dbReference>
<evidence type="ECO:0000256" key="2">
    <source>
        <dbReference type="ARBA" id="ARBA00023015"/>
    </source>
</evidence>
<dbReference type="InterPro" id="IPR005119">
    <property type="entry name" value="LysR_subst-bd"/>
</dbReference>
<proteinExistence type="inferred from homology"/>
<dbReference type="RefSeq" id="WP_035929083.1">
    <property type="nucleotide sequence ID" value="NZ_CADFFX010000006.1"/>
</dbReference>
<comment type="similarity">
    <text evidence="1">Belongs to the LysR transcriptional regulatory family.</text>
</comment>
<evidence type="ECO:0000259" key="5">
    <source>
        <dbReference type="PROSITE" id="PS50931"/>
    </source>
</evidence>
<dbReference type="Pfam" id="PF03466">
    <property type="entry name" value="LysR_substrate"/>
    <property type="match status" value="1"/>
</dbReference>
<keyword evidence="2" id="KW-0805">Transcription regulation</keyword>
<dbReference type="PANTHER" id="PTHR30126:SF5">
    <property type="entry name" value="HTH-TYPE TRANSCRIPTIONAL ACTIVATOR CMPR"/>
    <property type="match status" value="1"/>
</dbReference>
<dbReference type="InterPro" id="IPR036390">
    <property type="entry name" value="WH_DNA-bd_sf"/>
</dbReference>
<keyword evidence="3" id="KW-0238">DNA-binding</keyword>
<keyword evidence="4" id="KW-0804">Transcription</keyword>
<evidence type="ECO:0000313" key="6">
    <source>
        <dbReference type="EMBL" id="KDR42654.1"/>
    </source>
</evidence>
<dbReference type="PRINTS" id="PR00039">
    <property type="entry name" value="HTHLYSR"/>
</dbReference>
<dbReference type="Gene3D" id="3.40.190.290">
    <property type="match status" value="1"/>
</dbReference>
<accession>A0A069PS37</accession>
<dbReference type="PANTHER" id="PTHR30126">
    <property type="entry name" value="HTH-TYPE TRANSCRIPTIONAL REGULATOR"/>
    <property type="match status" value="1"/>
</dbReference>
<dbReference type="Proteomes" id="UP000027466">
    <property type="component" value="Unassembled WGS sequence"/>
</dbReference>
<dbReference type="Pfam" id="PF00126">
    <property type="entry name" value="HTH_1"/>
    <property type="match status" value="1"/>
</dbReference>
<dbReference type="AlphaFoldDB" id="A0A069PS37"/>
<dbReference type="Gene3D" id="1.10.10.10">
    <property type="entry name" value="Winged helix-like DNA-binding domain superfamily/Winged helix DNA-binding domain"/>
    <property type="match status" value="1"/>
</dbReference>
<keyword evidence="7" id="KW-1185">Reference proteome</keyword>